<evidence type="ECO:0000313" key="3">
    <source>
        <dbReference type="Proteomes" id="UP000604083"/>
    </source>
</evidence>
<name>A0A934VNZ8_9BACT</name>
<dbReference type="EMBL" id="JAENIO010000062">
    <property type="protein sequence ID" value="MBK1835565.1"/>
    <property type="molecule type" value="Genomic_DNA"/>
</dbReference>
<proteinExistence type="predicted"/>
<evidence type="ECO:0000256" key="1">
    <source>
        <dbReference type="SAM" id="SignalP"/>
    </source>
</evidence>
<dbReference type="Proteomes" id="UP000604083">
    <property type="component" value="Unassembled WGS sequence"/>
</dbReference>
<evidence type="ECO:0000313" key="2">
    <source>
        <dbReference type="EMBL" id="MBK1835565.1"/>
    </source>
</evidence>
<sequence length="420" mass="46382">MPSSTLTAALLLSVATLQAEVRTWTNTKNQTAEGELITATESEAIIQFSGRSASTAVALNTLSEADQDYVKEWIRNDGEVTSKGSTSGEDYNPDAGYGERLRSLERLTAEIPDNFDHEWPKLIKTPEGVSVDLVRQDPEKKEWVYHSDHYEFVCDVELKSHLVERFAILFEGTREMMRQLPISSKKAHVAGKTHRNRIILCESEETYFRNGGPPGSAGVYMGGSDVVMVPLTSLGVKKVGSSYSVDYGESNKTLPHELAHQLTDHEYYKSGARGWFSEGLAEYVGVTPYRSGNFMVTKTLNAARDYATEYGRKGEGGRALGDEISAPALKDYMLQSYGSFTANANFNYGLGLLVTAYFFEMEGGGDRVAITAFLKALREGKEGEEALQALLQGRTYAELAQDISDGWRSKGIDIEFAEED</sequence>
<feature type="chain" id="PRO_5038102354" description="Peptidase MA superfamily protein" evidence="1">
    <location>
        <begin position="20"/>
        <end position="420"/>
    </location>
</feature>
<accession>A0A934VNZ8</accession>
<reference evidence="2" key="1">
    <citation type="submission" date="2021-01" db="EMBL/GenBank/DDBJ databases">
        <title>Modified the classification status of verrucomicrobia.</title>
        <authorList>
            <person name="Feng X."/>
        </authorList>
    </citation>
    <scope>NUCLEOTIDE SEQUENCE</scope>
    <source>
        <strain evidence="2">KCTC 12986</strain>
    </source>
</reference>
<dbReference type="RefSeq" id="WP_200393002.1">
    <property type="nucleotide sequence ID" value="NZ_JAENIO010000062.1"/>
</dbReference>
<gene>
    <name evidence="2" type="ORF">JIN78_15970</name>
</gene>
<dbReference type="AlphaFoldDB" id="A0A934VNZ8"/>
<keyword evidence="1" id="KW-0732">Signal</keyword>
<keyword evidence="3" id="KW-1185">Reference proteome</keyword>
<comment type="caution">
    <text evidence="2">The sequence shown here is derived from an EMBL/GenBank/DDBJ whole genome shotgun (WGS) entry which is preliminary data.</text>
</comment>
<protein>
    <recommendedName>
        <fullName evidence="4">Peptidase MA superfamily protein</fullName>
    </recommendedName>
</protein>
<feature type="signal peptide" evidence="1">
    <location>
        <begin position="1"/>
        <end position="19"/>
    </location>
</feature>
<organism evidence="2 3">
    <name type="scientific">Roseibacillus ishigakijimensis</name>
    <dbReference type="NCBI Taxonomy" id="454146"/>
    <lineage>
        <taxon>Bacteria</taxon>
        <taxon>Pseudomonadati</taxon>
        <taxon>Verrucomicrobiota</taxon>
        <taxon>Verrucomicrobiia</taxon>
        <taxon>Verrucomicrobiales</taxon>
        <taxon>Verrucomicrobiaceae</taxon>
        <taxon>Roseibacillus</taxon>
    </lineage>
</organism>
<evidence type="ECO:0008006" key="4">
    <source>
        <dbReference type="Google" id="ProtNLM"/>
    </source>
</evidence>
<dbReference type="Gene3D" id="2.30.30.700">
    <property type="entry name" value="SLA1 homology domain 1"/>
    <property type="match status" value="1"/>
</dbReference>